<keyword evidence="1" id="KW-0472">Membrane</keyword>
<dbReference type="EMBL" id="JAKELO010000002">
    <property type="protein sequence ID" value="MDE4908169.1"/>
    <property type="molecule type" value="Genomic_DNA"/>
</dbReference>
<proteinExistence type="predicted"/>
<dbReference type="AlphaFoldDB" id="A0A9Q4PW15"/>
<name>A0A9Q4PW15_9EURY</name>
<feature type="transmembrane region" description="Helical" evidence="1">
    <location>
        <begin position="14"/>
        <end position="32"/>
    </location>
</feature>
<gene>
    <name evidence="2" type="ORF">L0665_06045</name>
</gene>
<sequence length="71" mass="8012">MTETWRELLYPAEWGFRFIIAALLIALVFRFSSVEAVVGFWILIAGCAVCLLLQVRVTILAMWGKIRIPGA</sequence>
<comment type="caution">
    <text evidence="2">The sequence shown here is derived from an EMBL/GenBank/DDBJ whole genome shotgun (WGS) entry which is preliminary data.</text>
</comment>
<organism evidence="2 3">
    <name type="scientific">Methanogenium marinum</name>
    <dbReference type="NCBI Taxonomy" id="348610"/>
    <lineage>
        <taxon>Archaea</taxon>
        <taxon>Methanobacteriati</taxon>
        <taxon>Methanobacteriota</taxon>
        <taxon>Stenosarchaea group</taxon>
        <taxon>Methanomicrobia</taxon>
        <taxon>Methanomicrobiales</taxon>
        <taxon>Methanomicrobiaceae</taxon>
        <taxon>Methanogenium</taxon>
    </lineage>
</organism>
<keyword evidence="1" id="KW-0812">Transmembrane</keyword>
<dbReference type="RefSeq" id="WP_274924804.1">
    <property type="nucleotide sequence ID" value="NZ_JAKELO010000002.1"/>
</dbReference>
<evidence type="ECO:0000313" key="3">
    <source>
        <dbReference type="Proteomes" id="UP001143747"/>
    </source>
</evidence>
<evidence type="ECO:0000313" key="2">
    <source>
        <dbReference type="EMBL" id="MDE4908169.1"/>
    </source>
</evidence>
<keyword evidence="3" id="KW-1185">Reference proteome</keyword>
<evidence type="ECO:0000256" key="1">
    <source>
        <dbReference type="SAM" id="Phobius"/>
    </source>
</evidence>
<accession>A0A9Q4PW15</accession>
<protein>
    <submittedName>
        <fullName evidence="2">Uncharacterized protein</fullName>
    </submittedName>
</protein>
<keyword evidence="1" id="KW-1133">Transmembrane helix</keyword>
<dbReference type="Proteomes" id="UP001143747">
    <property type="component" value="Unassembled WGS sequence"/>
</dbReference>
<reference evidence="2" key="1">
    <citation type="submission" date="2022-01" db="EMBL/GenBank/DDBJ databases">
        <title>Draft genome of Methanogenium marinum DSM 15558.</title>
        <authorList>
            <person name="Chen S.-C."/>
            <person name="You Y.-T."/>
        </authorList>
    </citation>
    <scope>NUCLEOTIDE SEQUENCE</scope>
    <source>
        <strain evidence="2">DSM 15558</strain>
    </source>
</reference>
<feature type="transmembrane region" description="Helical" evidence="1">
    <location>
        <begin position="38"/>
        <end position="63"/>
    </location>
</feature>